<comment type="cofactor">
    <cofactor evidence="1">
        <name>FAD</name>
        <dbReference type="ChEBI" id="CHEBI:57692"/>
    </cofactor>
</comment>
<accession>A0A7S2QZQ0</accession>
<gene>
    <name evidence="9" type="ORF">EANT1437_LOCUS221</name>
</gene>
<keyword evidence="4" id="KW-0521">NADP</keyword>
<evidence type="ECO:0000256" key="3">
    <source>
        <dbReference type="ARBA" id="ARBA00022827"/>
    </source>
</evidence>
<sequence>MFLTMLSRRILSLVLILSTVVKSVTSTEKCLSDGQVVIVGAGPSSLFFANILLQQNPTVSVQIVEKNSRDGTPDQGAFGFGIGCRHEKLLEPIPGMWEQLKEVSAPTKFGLRIIRRNDLCSKLRSRLESTYPERFKILYETQCENIDFKQNLVLLKNGSSIFYDLLVGADGANSMVRASIRKDDAGYAEEHYFRPILWKSLRLPDQKGEVDPRAVIPISGGGFRTGGLLPRYPEGHTILAFWDNLNLQNPEGVHDEEGLVKAITTGLQAKMSVFQKLVYFKRQRTEESLNIEFDDIELKRFLQGQANREHILKLRKYHHNENVALMGDAAHAMYSLLGQGAACGFLTASMLAQSLGREINISTALENYSNDAVPAANAIVDLNLVTHVLDGGLLIKLATALLSLFDALRGSVLFKDVAHTNMPYQEILKRNRLLIWICKQVFKKRRVTAPTHRKI</sequence>
<evidence type="ECO:0000259" key="8">
    <source>
        <dbReference type="Pfam" id="PF01494"/>
    </source>
</evidence>
<keyword evidence="3" id="KW-0274">FAD</keyword>
<dbReference type="PRINTS" id="PR00420">
    <property type="entry name" value="RNGMNOXGNASE"/>
</dbReference>
<feature type="signal peptide" evidence="7">
    <location>
        <begin position="1"/>
        <end position="26"/>
    </location>
</feature>
<dbReference type="PANTHER" id="PTHR46028:SF2">
    <property type="entry name" value="KYNURENINE 3-MONOOXYGENASE"/>
    <property type="match status" value="1"/>
</dbReference>
<evidence type="ECO:0000313" key="9">
    <source>
        <dbReference type="EMBL" id="CAD9656422.1"/>
    </source>
</evidence>
<organism evidence="9">
    <name type="scientific">Eucampia antarctica</name>
    <dbReference type="NCBI Taxonomy" id="49252"/>
    <lineage>
        <taxon>Eukaryota</taxon>
        <taxon>Sar</taxon>
        <taxon>Stramenopiles</taxon>
        <taxon>Ochrophyta</taxon>
        <taxon>Bacillariophyta</taxon>
        <taxon>Mediophyceae</taxon>
        <taxon>Biddulphiophycidae</taxon>
        <taxon>Hemiaulales</taxon>
        <taxon>Hemiaulaceae</taxon>
        <taxon>Eucampia</taxon>
    </lineage>
</organism>
<evidence type="ECO:0000256" key="4">
    <source>
        <dbReference type="ARBA" id="ARBA00022857"/>
    </source>
</evidence>
<dbReference type="GO" id="GO:0070189">
    <property type="term" value="P:kynurenine metabolic process"/>
    <property type="evidence" value="ECO:0007669"/>
    <property type="project" value="TreeGrafter"/>
</dbReference>
<name>A0A7S2QZQ0_9STRA</name>
<keyword evidence="5" id="KW-0560">Oxidoreductase</keyword>
<proteinExistence type="predicted"/>
<evidence type="ECO:0000256" key="7">
    <source>
        <dbReference type="SAM" id="SignalP"/>
    </source>
</evidence>
<dbReference type="InterPro" id="IPR002938">
    <property type="entry name" value="FAD-bd"/>
</dbReference>
<keyword evidence="2" id="KW-0285">Flavoprotein</keyword>
<keyword evidence="7" id="KW-0732">Signal</keyword>
<evidence type="ECO:0000256" key="5">
    <source>
        <dbReference type="ARBA" id="ARBA00023002"/>
    </source>
</evidence>
<dbReference type="EMBL" id="HBHI01000477">
    <property type="protein sequence ID" value="CAD9656422.1"/>
    <property type="molecule type" value="Transcribed_RNA"/>
</dbReference>
<dbReference type="GO" id="GO:0071949">
    <property type="term" value="F:FAD binding"/>
    <property type="evidence" value="ECO:0007669"/>
    <property type="project" value="InterPro"/>
</dbReference>
<keyword evidence="6" id="KW-0503">Monooxygenase</keyword>
<evidence type="ECO:0000256" key="1">
    <source>
        <dbReference type="ARBA" id="ARBA00001974"/>
    </source>
</evidence>
<feature type="chain" id="PRO_5030639780" description="FAD-binding domain-containing protein" evidence="7">
    <location>
        <begin position="27"/>
        <end position="455"/>
    </location>
</feature>
<dbReference type="AlphaFoldDB" id="A0A7S2QZQ0"/>
<feature type="domain" description="FAD-binding" evidence="8">
    <location>
        <begin position="164"/>
        <end position="381"/>
    </location>
</feature>
<dbReference type="InterPro" id="IPR036188">
    <property type="entry name" value="FAD/NAD-bd_sf"/>
</dbReference>
<evidence type="ECO:0000256" key="2">
    <source>
        <dbReference type="ARBA" id="ARBA00022630"/>
    </source>
</evidence>
<dbReference type="GO" id="GO:0004502">
    <property type="term" value="F:kynurenine 3-monooxygenase activity"/>
    <property type="evidence" value="ECO:0007669"/>
    <property type="project" value="TreeGrafter"/>
</dbReference>
<evidence type="ECO:0000256" key="6">
    <source>
        <dbReference type="ARBA" id="ARBA00023033"/>
    </source>
</evidence>
<dbReference type="PANTHER" id="PTHR46028">
    <property type="entry name" value="KYNURENINE 3-MONOOXYGENASE"/>
    <property type="match status" value="1"/>
</dbReference>
<dbReference type="Gene3D" id="3.50.50.60">
    <property type="entry name" value="FAD/NAD(P)-binding domain"/>
    <property type="match status" value="1"/>
</dbReference>
<reference evidence="9" key="1">
    <citation type="submission" date="2021-01" db="EMBL/GenBank/DDBJ databases">
        <authorList>
            <person name="Corre E."/>
            <person name="Pelletier E."/>
            <person name="Niang G."/>
            <person name="Scheremetjew M."/>
            <person name="Finn R."/>
            <person name="Kale V."/>
            <person name="Holt S."/>
            <person name="Cochrane G."/>
            <person name="Meng A."/>
            <person name="Brown T."/>
            <person name="Cohen L."/>
        </authorList>
    </citation>
    <scope>NUCLEOTIDE SEQUENCE</scope>
    <source>
        <strain evidence="9">CCMP1452</strain>
    </source>
</reference>
<dbReference type="Pfam" id="PF01494">
    <property type="entry name" value="FAD_binding_3"/>
    <property type="match status" value="1"/>
</dbReference>
<dbReference type="SUPFAM" id="SSF51905">
    <property type="entry name" value="FAD/NAD(P)-binding domain"/>
    <property type="match status" value="1"/>
</dbReference>
<protein>
    <recommendedName>
        <fullName evidence="8">FAD-binding domain-containing protein</fullName>
    </recommendedName>
</protein>